<name>A0A0A3IV50_9BACI</name>
<dbReference type="STRING" id="1220589.CD32_05320"/>
<sequence length="200" mass="24253">MKEQHFEKLLNIDTAGYQLGYPKSSHYHRYEPTPYEALEQLFESYELPEHASVVDFGCGKGRVPIYLHHAFQVPSTGIEMDYKFFLEAMNNRERYLQKARKRLIPVTFLNMLAEDYEVAERDNVFFFFNPFSIQIFRKVLMNILWSFEQRPREIHLLLYYPAPDYLQYLQYETNFDLLKEVRLRGHKNENERICVFRLDW</sequence>
<evidence type="ECO:0000313" key="2">
    <source>
        <dbReference type="Proteomes" id="UP000030437"/>
    </source>
</evidence>
<dbReference type="SUPFAM" id="SSF53335">
    <property type="entry name" value="S-adenosyl-L-methionine-dependent methyltransferases"/>
    <property type="match status" value="1"/>
</dbReference>
<evidence type="ECO:0000313" key="1">
    <source>
        <dbReference type="EMBL" id="KGR86758.1"/>
    </source>
</evidence>
<comment type="caution">
    <text evidence="1">The sequence shown here is derived from an EMBL/GenBank/DDBJ whole genome shotgun (WGS) entry which is preliminary data.</text>
</comment>
<gene>
    <name evidence="1" type="ORF">CD32_05320</name>
</gene>
<organism evidence="1 2">
    <name type="scientific">Lysinibacillus odysseyi 34hs-1 = NBRC 100172</name>
    <dbReference type="NCBI Taxonomy" id="1220589"/>
    <lineage>
        <taxon>Bacteria</taxon>
        <taxon>Bacillati</taxon>
        <taxon>Bacillota</taxon>
        <taxon>Bacilli</taxon>
        <taxon>Bacillales</taxon>
        <taxon>Bacillaceae</taxon>
        <taxon>Lysinibacillus</taxon>
    </lineage>
</organism>
<dbReference type="AlphaFoldDB" id="A0A0A3IV50"/>
<dbReference type="RefSeq" id="WP_036152060.1">
    <property type="nucleotide sequence ID" value="NZ_AVCX01000011.1"/>
</dbReference>
<protein>
    <recommendedName>
        <fullName evidence="3">Methyltransferase</fullName>
    </recommendedName>
</protein>
<accession>A0A0A3IV50</accession>
<dbReference type="InterPro" id="IPR029063">
    <property type="entry name" value="SAM-dependent_MTases_sf"/>
</dbReference>
<dbReference type="Proteomes" id="UP000030437">
    <property type="component" value="Unassembled WGS sequence"/>
</dbReference>
<evidence type="ECO:0008006" key="3">
    <source>
        <dbReference type="Google" id="ProtNLM"/>
    </source>
</evidence>
<reference evidence="1 2" key="1">
    <citation type="submission" date="2014-02" db="EMBL/GenBank/DDBJ databases">
        <title>Draft genome sequence of Lysinibacillus odysseyi NBRC 100172.</title>
        <authorList>
            <person name="Zhang F."/>
            <person name="Wang G."/>
            <person name="Zhang L."/>
        </authorList>
    </citation>
    <scope>NUCLEOTIDE SEQUENCE [LARGE SCALE GENOMIC DNA]</scope>
    <source>
        <strain evidence="1 2">NBRC 100172</strain>
    </source>
</reference>
<dbReference type="eggNOG" id="COG2230">
    <property type="taxonomic scope" value="Bacteria"/>
</dbReference>
<dbReference type="EMBL" id="JPVP01000050">
    <property type="protein sequence ID" value="KGR86758.1"/>
    <property type="molecule type" value="Genomic_DNA"/>
</dbReference>
<keyword evidence="2" id="KW-1185">Reference proteome</keyword>
<proteinExistence type="predicted"/>
<dbReference type="Gene3D" id="3.40.50.150">
    <property type="entry name" value="Vaccinia Virus protein VP39"/>
    <property type="match status" value="1"/>
</dbReference>
<dbReference type="OrthoDB" id="9780095at2"/>